<dbReference type="SMART" id="SM00104">
    <property type="entry name" value="ANATO"/>
    <property type="match status" value="1"/>
</dbReference>
<dbReference type="InterPro" id="IPR011626">
    <property type="entry name" value="Alpha-macroglobulin_TED"/>
</dbReference>
<dbReference type="PROSITE" id="PS50189">
    <property type="entry name" value="NTR"/>
    <property type="match status" value="1"/>
</dbReference>
<dbReference type="Gene3D" id="6.20.50.160">
    <property type="match status" value="1"/>
</dbReference>
<dbReference type="SMART" id="SM00643">
    <property type="entry name" value="C345C"/>
    <property type="match status" value="1"/>
</dbReference>
<evidence type="ECO:0000256" key="1">
    <source>
        <dbReference type="ARBA" id="ARBA00003326"/>
    </source>
</evidence>
<dbReference type="SUPFAM" id="SSF48239">
    <property type="entry name" value="Terpenoid cyclases/Protein prenyltransferases"/>
    <property type="match status" value="1"/>
</dbReference>
<dbReference type="Gene3D" id="1.50.10.20">
    <property type="match status" value="1"/>
</dbReference>
<sequence>LVHRYLYGKRLQGTAFVLFGVMVDDEKKSIPQSLRRVQVTDGDGEAVLPMAMLQQRFANPQELVGHSLYVSVTVLTESGSDMVEAQLSDIRIVTSPYTIHFTRTPKYFKPGMPFDLMVYVTNPDESPAPRVTVKADGFQGLVSTQRDGTAKLVLNMPANKDAVPITVRTDQPGLPPDRQASRQMTAEAYRSQGGSGNLLHLAVGATELQPGDNLAVNFHLKSNSNAVRDSVPYFTYLILSKGRIIRVGRQRHEAGQSLVTMSLPVTTELIPSFRIVAYYYVMPGEIVADSVWVDVKDTCMGTLVVKGATEADNRVHEPGTPMRLRIEGDHNANVGLVAVDKGVFVISKKNKLTQSKVWDTVEKSDIGCTPGSGKNNVGVFADAGLSLVTSVKISTEQRGEVQCPQLAKRKRRSLQLVEYKGTKAAEYTDKMLRKCCEDGMKENPMGHSCEHRTTYIQDGEACIRAFLDCCNYIKGIRDQKQRKLHLELARSKGILSPPGEVDDGFLADEDITSRSLFPESWLWQVEQLTEKPNELGISTKTLPVYLKDSITTWEVLAVSLSQTKGLCVADPYEITVMKEFFIDLRLPYSVVRNEQVEIRAILYNYWLHEITVGSGPMPGLLGDLWPPEPYGPHLCALQVRVELTHNPALCSASTSKMRYQQILKLKPQSSWAVPFIIVPLQLGLHDVEVKAAVRGSFVADGVKKKLKVVPEGMRLEKTVKIVELDPKTKGINGVQEEKVKAANLSDIVPNTESETKVSIQGNPVSIMVEKAIDGDKLKHLIVTPSGCGEQNMIGMTPTVIATHYLDSTLQWETIGVDRRAEATALIKKGYTQQLAFRKPDSSYAAFKDRSSSTWLTAYVAKVFAMAIKLVDIEPEVVCGAVKWLILEKQKPDGIFQEDAAVIHKEMVGGYHGAEPEVSLTAFVLIALQEAREVCKDHVNSLDGSITKAAEYLARRYQSLTRPYTVALTSYALALAGKLKSEKVLMKFSKEGQRWEERNAHTYNIEGTSYALLALLQMEKPELTGPVARWLAQQNYFGGGYGSTQATILVFQALAQYQVVSPRQLELNLDVSVLLPRRASAITYRIENRNALVARSAETKLNEDFTVKAEGTGKGTMTVVTIYNAKVPDKDNKCDNFDLRVQVEDVKTYKEEGVFRSVKITICTRYLDNVDATMSILDVSMLTGFSPDLQDLKRLTEGVDRYISKFEIDQARTDRSNLVIYLDKISHKAEECFSFKAHQRFQVGLIQPAAVTVYSYYKIDDRCTRFYHPDKNSGQLSKICYGDVCRCAEENCFMRHKQDEPITVNQRIQRACEPGVDYVYKVKLVAMEHLPSHDNYIMTILSVIKMGTDEDPAGGNRTFVSHQQCRDALSLQMGQDYLLWGLASDLWVTSGR</sequence>
<dbReference type="InterPro" id="IPR036595">
    <property type="entry name" value="A-macroglobulin_rcpt-bd_sf"/>
</dbReference>
<dbReference type="PANTHER" id="PTHR11412:SF81">
    <property type="entry name" value="COMPLEMENT C3"/>
    <property type="match status" value="1"/>
</dbReference>
<dbReference type="InterPro" id="IPR001840">
    <property type="entry name" value="Anaphylatoxn_comp_syst_dom"/>
</dbReference>
<dbReference type="InterPro" id="IPR040839">
    <property type="entry name" value="MG4"/>
</dbReference>
<dbReference type="Pfam" id="PF07678">
    <property type="entry name" value="TED_complement"/>
    <property type="match status" value="1"/>
</dbReference>
<dbReference type="GO" id="GO:0004866">
    <property type="term" value="F:endopeptidase inhibitor activity"/>
    <property type="evidence" value="ECO:0007669"/>
    <property type="project" value="InterPro"/>
</dbReference>
<dbReference type="SMART" id="SM01419">
    <property type="entry name" value="Thiol-ester_cl"/>
    <property type="match status" value="1"/>
</dbReference>
<dbReference type="Pfam" id="PF00207">
    <property type="entry name" value="A2M"/>
    <property type="match status" value="1"/>
</dbReference>
<dbReference type="InterPro" id="IPR049466">
    <property type="entry name" value="C3_CUB1"/>
</dbReference>
<keyword evidence="6" id="KW-0165">Cleavage on pair of basic residues</keyword>
<dbReference type="Pfam" id="PF21308">
    <property type="entry name" value="C3_CUB2"/>
    <property type="match status" value="1"/>
</dbReference>
<dbReference type="SMART" id="SM01360">
    <property type="entry name" value="A2M"/>
    <property type="match status" value="1"/>
</dbReference>
<dbReference type="InterPro" id="IPR050473">
    <property type="entry name" value="A2M/Complement_sys"/>
</dbReference>
<dbReference type="FunFam" id="2.20.130.20:FF:000001">
    <property type="entry name" value="Complement C3"/>
    <property type="match status" value="1"/>
</dbReference>
<evidence type="ECO:0000256" key="6">
    <source>
        <dbReference type="ARBA" id="ARBA00022685"/>
    </source>
</evidence>
<gene>
    <name evidence="16" type="primary">Vco3</name>
    <name evidence="16" type="ORF">PODPOD_R01338</name>
</gene>
<accession>A0A7L0TJ88</accession>
<evidence type="ECO:0000256" key="10">
    <source>
        <dbReference type="ARBA" id="ARBA00093364"/>
    </source>
</evidence>
<dbReference type="Gene3D" id="2.60.40.10">
    <property type="entry name" value="Immunoglobulins"/>
    <property type="match status" value="2"/>
</dbReference>
<feature type="domain" description="NTR" evidence="15">
    <location>
        <begin position="1291"/>
        <end position="1391"/>
    </location>
</feature>
<dbReference type="GO" id="GO:0006956">
    <property type="term" value="P:complement activation"/>
    <property type="evidence" value="ECO:0007669"/>
    <property type="project" value="InterPro"/>
</dbReference>
<evidence type="ECO:0000259" key="15">
    <source>
        <dbReference type="PROSITE" id="PS50189"/>
    </source>
</evidence>
<comment type="subcellular location">
    <subcellularLocation>
        <location evidence="2">Secreted</location>
    </subcellularLocation>
</comment>
<dbReference type="CDD" id="cd02896">
    <property type="entry name" value="complement_C3_C4_C5"/>
    <property type="match status" value="1"/>
</dbReference>
<dbReference type="InterPro" id="IPR041555">
    <property type="entry name" value="MG3"/>
</dbReference>
<feature type="non-terminal residue" evidence="16">
    <location>
        <position position="1"/>
    </location>
</feature>
<dbReference type="Pfam" id="PF07677">
    <property type="entry name" value="A2M_recep"/>
    <property type="match status" value="1"/>
</dbReference>
<protein>
    <recommendedName>
        <fullName evidence="3">Complement C3</fullName>
    </recommendedName>
</protein>
<evidence type="ECO:0000256" key="2">
    <source>
        <dbReference type="ARBA" id="ARBA00004613"/>
    </source>
</evidence>
<dbReference type="Pfam" id="PF01759">
    <property type="entry name" value="NTR"/>
    <property type="match status" value="1"/>
</dbReference>
<dbReference type="Gene3D" id="2.60.40.1940">
    <property type="match status" value="1"/>
</dbReference>
<dbReference type="SUPFAM" id="SSF49410">
    <property type="entry name" value="Alpha-macroglobulin receptor domain"/>
    <property type="match status" value="1"/>
</dbReference>
<keyword evidence="8" id="KW-0882">Thioester bond</keyword>
<dbReference type="InterPro" id="IPR048848">
    <property type="entry name" value="C3_CUB2"/>
</dbReference>
<evidence type="ECO:0000259" key="14">
    <source>
        <dbReference type="PROSITE" id="PS01178"/>
    </source>
</evidence>
<dbReference type="SUPFAM" id="SSF50242">
    <property type="entry name" value="TIMP-like"/>
    <property type="match status" value="1"/>
</dbReference>
<proteinExistence type="predicted"/>
<dbReference type="FunFam" id="2.60.40.1930:FF:000008">
    <property type="entry name" value="Complement C3"/>
    <property type="match status" value="1"/>
</dbReference>
<evidence type="ECO:0000313" key="16">
    <source>
        <dbReference type="EMBL" id="NXL54489.1"/>
    </source>
</evidence>
<dbReference type="PROSITE" id="PS01177">
    <property type="entry name" value="ANAPHYLATOXIN_1"/>
    <property type="match status" value="1"/>
</dbReference>
<dbReference type="Pfam" id="PF01821">
    <property type="entry name" value="ANATO"/>
    <property type="match status" value="1"/>
</dbReference>
<comment type="caution">
    <text evidence="16">The sequence shown here is derived from an EMBL/GenBank/DDBJ whole genome shotgun (WGS) entry which is preliminary data.</text>
</comment>
<dbReference type="SUPFAM" id="SSF47686">
    <property type="entry name" value="Anaphylotoxins (complement system)"/>
    <property type="match status" value="1"/>
</dbReference>
<dbReference type="GO" id="GO:0006954">
    <property type="term" value="P:inflammatory response"/>
    <property type="evidence" value="ECO:0007669"/>
    <property type="project" value="InterPro"/>
</dbReference>
<keyword evidence="9" id="KW-1015">Disulfide bond</keyword>
<dbReference type="EMBL" id="VXAO01003128">
    <property type="protein sequence ID" value="NXL54489.1"/>
    <property type="molecule type" value="Genomic_DNA"/>
</dbReference>
<dbReference type="InterPro" id="IPR018081">
    <property type="entry name" value="Anaphylatoxin_comp_syst"/>
</dbReference>
<evidence type="ECO:0000256" key="3">
    <source>
        <dbReference type="ARBA" id="ARBA00017018"/>
    </source>
</evidence>
<dbReference type="FunFam" id="1.50.10.20:FF:000008">
    <property type="entry name" value="Complement C3"/>
    <property type="match status" value="1"/>
</dbReference>
<dbReference type="InterPro" id="IPR001599">
    <property type="entry name" value="Macroglobln_a2"/>
</dbReference>
<reference evidence="16 17" key="1">
    <citation type="submission" date="2019-09" db="EMBL/GenBank/DDBJ databases">
        <title>Bird 10,000 Genomes (B10K) Project - Family phase.</title>
        <authorList>
            <person name="Zhang G."/>
        </authorList>
    </citation>
    <scope>NUCLEOTIDE SEQUENCE [LARGE SCALE GENOMIC DNA]</scope>
    <source>
        <strain evidence="16">B10K-DU-009-04</strain>
        <tissue evidence="16">Mixed tissue sample</tissue>
    </source>
</reference>
<name>A0A7L0TJ88_PODPO</name>
<dbReference type="Proteomes" id="UP000555275">
    <property type="component" value="Unassembled WGS sequence"/>
</dbReference>
<dbReference type="PROSITE" id="PS01178">
    <property type="entry name" value="ANAPHYLATOXIN_2"/>
    <property type="match status" value="1"/>
</dbReference>
<comment type="subunit">
    <text evidence="13">Interacts with CFH. Interacts with CR2.</text>
</comment>
<dbReference type="FunFam" id="2.60.40.1940:FF:000001">
    <property type="entry name" value="Complement component C3"/>
    <property type="match status" value="1"/>
</dbReference>
<dbReference type="InterPro" id="IPR008993">
    <property type="entry name" value="TIMP-like_OB-fold"/>
</dbReference>
<evidence type="ECO:0000256" key="5">
    <source>
        <dbReference type="ARBA" id="ARBA00022553"/>
    </source>
</evidence>
<dbReference type="Pfam" id="PF21406">
    <property type="entry name" value="C3_CUB1"/>
    <property type="match status" value="1"/>
</dbReference>
<dbReference type="InterPro" id="IPR008930">
    <property type="entry name" value="Terpenoid_cyclase/PrenylTrfase"/>
</dbReference>
<dbReference type="FunFam" id="1.20.91.20:FF:000001">
    <property type="entry name" value="Complement C3"/>
    <property type="match status" value="1"/>
</dbReference>
<evidence type="ECO:0000256" key="7">
    <source>
        <dbReference type="ARBA" id="ARBA00022729"/>
    </source>
</evidence>
<dbReference type="InterPro" id="IPR001134">
    <property type="entry name" value="Netrin_domain"/>
</dbReference>
<dbReference type="Pfam" id="PF07703">
    <property type="entry name" value="A2M_BRD"/>
    <property type="match status" value="1"/>
</dbReference>
<dbReference type="Pfam" id="PF17789">
    <property type="entry name" value="MG4"/>
    <property type="match status" value="1"/>
</dbReference>
<dbReference type="InterPro" id="IPR047565">
    <property type="entry name" value="Alpha-macroglob_thiol-ester_cl"/>
</dbReference>
<dbReference type="PANTHER" id="PTHR11412">
    <property type="entry name" value="MACROGLOBULIN / COMPLEMENT"/>
    <property type="match status" value="1"/>
</dbReference>
<dbReference type="InterPro" id="IPR009048">
    <property type="entry name" value="A-macroglobulin_rcpt-bd"/>
</dbReference>
<keyword evidence="4" id="KW-0964">Secreted</keyword>
<evidence type="ECO:0000313" key="17">
    <source>
        <dbReference type="Proteomes" id="UP000555275"/>
    </source>
</evidence>
<dbReference type="GO" id="GO:0005615">
    <property type="term" value="C:extracellular space"/>
    <property type="evidence" value="ECO:0007669"/>
    <property type="project" value="InterPro"/>
</dbReference>
<dbReference type="Gene3D" id="1.20.50.70">
    <property type="match status" value="1"/>
</dbReference>
<dbReference type="InterPro" id="IPR018933">
    <property type="entry name" value="Netrin_module_non-TIMP"/>
</dbReference>
<dbReference type="SMART" id="SM01359">
    <property type="entry name" value="A2M_N_2"/>
    <property type="match status" value="1"/>
</dbReference>
<keyword evidence="7" id="KW-0732">Signal</keyword>
<dbReference type="Gene3D" id="2.40.50.120">
    <property type="match status" value="1"/>
</dbReference>
<evidence type="ECO:0000256" key="11">
    <source>
        <dbReference type="ARBA" id="ARBA00093400"/>
    </source>
</evidence>
<dbReference type="Gene3D" id="2.60.40.690">
    <property type="entry name" value="Alpha-macroglobulin, receptor-binding domain"/>
    <property type="match status" value="1"/>
</dbReference>
<organism evidence="16 17">
    <name type="scientific">Podilymbus podiceps</name>
    <name type="common">Pied-billed grebe</name>
    <dbReference type="NCBI Taxonomy" id="9252"/>
    <lineage>
        <taxon>Eukaryota</taxon>
        <taxon>Metazoa</taxon>
        <taxon>Chordata</taxon>
        <taxon>Craniata</taxon>
        <taxon>Vertebrata</taxon>
        <taxon>Euteleostomi</taxon>
        <taxon>Archelosauria</taxon>
        <taxon>Archosauria</taxon>
        <taxon>Dinosauria</taxon>
        <taxon>Saurischia</taxon>
        <taxon>Theropoda</taxon>
        <taxon>Coelurosauria</taxon>
        <taxon>Aves</taxon>
        <taxon>Neognathae</taxon>
        <taxon>Neoaves</taxon>
        <taxon>Mirandornithes</taxon>
        <taxon>Podicipediformes</taxon>
        <taxon>Podicipedidae</taxon>
        <taxon>Podilymbus</taxon>
    </lineage>
</organism>
<dbReference type="CDD" id="cd00017">
    <property type="entry name" value="ANATO"/>
    <property type="match status" value="1"/>
</dbReference>
<evidence type="ECO:0000256" key="4">
    <source>
        <dbReference type="ARBA" id="ARBA00022525"/>
    </source>
</evidence>
<dbReference type="PRINTS" id="PR00004">
    <property type="entry name" value="ANAPHYLATOXN"/>
</dbReference>
<comment type="function">
    <text evidence="11">Adipogenic hormone that stimulates triglyceride synthesis and glucose transport in adipocytes, regulating fat storage and playing a role in postprandial triglyceride clearance. Appears to stimulate triglyceride synthesis via activation of the PLC, MAPK and AKT signaling pathways. Acts by binding to its receptor, C5AR2, activating G protein-coupled receptor signaling, promoting the phosphorylation, ARRB2-mediated internalization and endocytosis of C5AR2.</text>
</comment>
<dbReference type="FunFam" id="6.20.50.160:FF:000003">
    <property type="entry name" value="Complement C3"/>
    <property type="match status" value="1"/>
</dbReference>
<evidence type="ECO:0000256" key="8">
    <source>
        <dbReference type="ARBA" id="ARBA00022966"/>
    </source>
</evidence>
<dbReference type="Pfam" id="PF17791">
    <property type="entry name" value="MG3"/>
    <property type="match status" value="1"/>
</dbReference>
<dbReference type="Gene3D" id="2.60.40.1930">
    <property type="match status" value="1"/>
</dbReference>
<evidence type="ECO:0000256" key="9">
    <source>
        <dbReference type="ARBA" id="ARBA00023157"/>
    </source>
</evidence>
<comment type="subunit">
    <text evidence="12">During pregnancy, C3dg exists as a complex (probably a 2:2:2 heterohexamer) with AGT and the proform of PRG2. Interacts with CR2 (via the N-terminal Sushi domains 1 and 2).</text>
</comment>
<dbReference type="SMART" id="SM01361">
    <property type="entry name" value="A2M_recep"/>
    <property type="match status" value="1"/>
</dbReference>
<dbReference type="Gene3D" id="2.60.120.1540">
    <property type="match status" value="1"/>
</dbReference>
<comment type="function">
    <text evidence="10">Mediator of local inflammatory process released following cleavage by C3 convertase. Acts by binding to its receptor, C3AR1, activating G protein-coupled receptor signaling, promoting the phosphorylation, ARRB2-mediated internalization and endocytosis of C3AR1. C3a anaphylatoxin stimulates the activation of immune cells such as mast cells and basophilic leukocytes to release inflammation agents, such as cytokines, chemokines and histamine, which promote inflammation development. Also acts as potent chemoattractant for the migration of macrophages and neutrophils to the inflamed tissues, resulting in neutralization of the inflammatory triggers by multiple ways, such as phagocytosis and generation of reactive oxidants.</text>
</comment>
<evidence type="ECO:0000256" key="13">
    <source>
        <dbReference type="ARBA" id="ARBA00093555"/>
    </source>
</evidence>
<keyword evidence="5" id="KW-0597">Phosphoprotein</keyword>
<feature type="non-terminal residue" evidence="16">
    <location>
        <position position="1391"/>
    </location>
</feature>
<dbReference type="InterPro" id="IPR000020">
    <property type="entry name" value="Anaphylatoxin/fibulin"/>
</dbReference>
<dbReference type="FunFam" id="2.60.40.10:FF:001013">
    <property type="entry name" value="Complement C3"/>
    <property type="match status" value="1"/>
</dbReference>
<dbReference type="PROSITE" id="PS00477">
    <property type="entry name" value="ALPHA_2_MACROGLOBULIN"/>
    <property type="match status" value="1"/>
</dbReference>
<comment type="function">
    <text evidence="1">Acts as a chemoattractant for neutrophils in chronic inflammation.</text>
</comment>
<evidence type="ECO:0000256" key="12">
    <source>
        <dbReference type="ARBA" id="ARBA00093492"/>
    </source>
</evidence>
<dbReference type="InterPro" id="IPR013783">
    <property type="entry name" value="Ig-like_fold"/>
</dbReference>
<dbReference type="InterPro" id="IPR019742">
    <property type="entry name" value="MacrogloblnA2_CS"/>
</dbReference>
<dbReference type="Gene3D" id="1.20.91.20">
    <property type="entry name" value="Anaphylotoxins (complement system)"/>
    <property type="match status" value="1"/>
</dbReference>
<keyword evidence="17" id="KW-1185">Reference proteome</keyword>
<dbReference type="Gene3D" id="2.20.130.20">
    <property type="match status" value="1"/>
</dbReference>
<dbReference type="InterPro" id="IPR011625">
    <property type="entry name" value="A2M_N_BRD"/>
</dbReference>
<feature type="domain" description="Anaphylatoxin-like" evidence="14">
    <location>
        <begin position="435"/>
        <end position="470"/>
    </location>
</feature>
<dbReference type="OrthoDB" id="6359008at2759"/>